<comment type="caution">
    <text evidence="2">The sequence shown here is derived from an EMBL/GenBank/DDBJ whole genome shotgun (WGS) entry which is preliminary data.</text>
</comment>
<feature type="region of interest" description="Disordered" evidence="1">
    <location>
        <begin position="124"/>
        <end position="163"/>
    </location>
</feature>
<dbReference type="RefSeq" id="WP_311708028.1">
    <property type="nucleotide sequence ID" value="NZ_JAVREL010000025.1"/>
</dbReference>
<keyword evidence="3" id="KW-1185">Reference proteome</keyword>
<dbReference type="InterPro" id="IPR017853">
    <property type="entry name" value="GH"/>
</dbReference>
<evidence type="ECO:0000313" key="2">
    <source>
        <dbReference type="EMBL" id="MDT0346902.1"/>
    </source>
</evidence>
<organism evidence="2 3">
    <name type="scientific">Streptomyces litchfieldiae</name>
    <dbReference type="NCBI Taxonomy" id="3075543"/>
    <lineage>
        <taxon>Bacteria</taxon>
        <taxon>Bacillati</taxon>
        <taxon>Actinomycetota</taxon>
        <taxon>Actinomycetes</taxon>
        <taxon>Kitasatosporales</taxon>
        <taxon>Streptomycetaceae</taxon>
        <taxon>Streptomyces</taxon>
    </lineage>
</organism>
<dbReference type="Gene3D" id="3.20.20.80">
    <property type="entry name" value="Glycosidases"/>
    <property type="match status" value="1"/>
</dbReference>
<dbReference type="SUPFAM" id="SSF51445">
    <property type="entry name" value="(Trans)glycosidases"/>
    <property type="match status" value="1"/>
</dbReference>
<reference evidence="3" key="1">
    <citation type="submission" date="2023-07" db="EMBL/GenBank/DDBJ databases">
        <title>30 novel species of actinomycetes from the DSMZ collection.</title>
        <authorList>
            <person name="Nouioui I."/>
        </authorList>
    </citation>
    <scope>NUCLEOTIDE SEQUENCE [LARGE SCALE GENOMIC DNA]</scope>
    <source>
        <strain evidence="3">DSM 44938</strain>
    </source>
</reference>
<proteinExistence type="predicted"/>
<feature type="region of interest" description="Disordered" evidence="1">
    <location>
        <begin position="193"/>
        <end position="240"/>
    </location>
</feature>
<feature type="compositionally biased region" description="Basic and acidic residues" evidence="1">
    <location>
        <begin position="131"/>
        <end position="147"/>
    </location>
</feature>
<name>A0ABU2MZW7_9ACTN</name>
<protein>
    <submittedName>
        <fullName evidence="2">Uncharacterized protein</fullName>
    </submittedName>
</protein>
<accession>A0ABU2MZW7</accession>
<dbReference type="EMBL" id="JAVREL010000025">
    <property type="protein sequence ID" value="MDT0346902.1"/>
    <property type="molecule type" value="Genomic_DNA"/>
</dbReference>
<sequence length="240" mass="26356">MEFTNNHVYPAFRAAGIDTRVLIHDWNYGDYANFGSAVPADAGVRDDPLFGGIAWHGYFGDPAVGTQVHNQYPDVRQFSTEHSGGTWIANQHNEDMGDIVNYTRNWSSSVVKWSLALNQHRGTSRLRGRHPCPDLDLHRRGQPEMDPPRLLTRPGGVRTAHLGIPGFSASIRREHRPGPGRRGNCRPGITGLTFHRPALPVPADSSGPLTIRKRAGGMSGRVSGLSRMPPSHEPAPGRAR</sequence>
<evidence type="ECO:0000313" key="3">
    <source>
        <dbReference type="Proteomes" id="UP001183246"/>
    </source>
</evidence>
<dbReference type="Proteomes" id="UP001183246">
    <property type="component" value="Unassembled WGS sequence"/>
</dbReference>
<evidence type="ECO:0000256" key="1">
    <source>
        <dbReference type="SAM" id="MobiDB-lite"/>
    </source>
</evidence>
<gene>
    <name evidence="2" type="ORF">RM590_30620</name>
</gene>